<keyword evidence="3" id="KW-1185">Reference proteome</keyword>
<name>A0AAW0QNQ0_9PEZI</name>
<feature type="compositionally biased region" description="Low complexity" evidence="1">
    <location>
        <begin position="197"/>
        <end position="208"/>
    </location>
</feature>
<dbReference type="EMBL" id="JAQQWP010000006">
    <property type="protein sequence ID" value="KAK8113665.1"/>
    <property type="molecule type" value="Genomic_DNA"/>
</dbReference>
<protein>
    <recommendedName>
        <fullName evidence="4">BZIP domain-containing protein</fullName>
    </recommendedName>
</protein>
<evidence type="ECO:0008006" key="4">
    <source>
        <dbReference type="Google" id="ProtNLM"/>
    </source>
</evidence>
<dbReference type="Proteomes" id="UP001392437">
    <property type="component" value="Unassembled WGS sequence"/>
</dbReference>
<feature type="compositionally biased region" description="Low complexity" evidence="1">
    <location>
        <begin position="27"/>
        <end position="48"/>
    </location>
</feature>
<comment type="caution">
    <text evidence="2">The sequence shown here is derived from an EMBL/GenBank/DDBJ whole genome shotgun (WGS) entry which is preliminary data.</text>
</comment>
<feature type="compositionally biased region" description="Basic and acidic residues" evidence="1">
    <location>
        <begin position="82"/>
        <end position="92"/>
    </location>
</feature>
<gene>
    <name evidence="2" type="ORF">PG999_005734</name>
</gene>
<feature type="region of interest" description="Disordered" evidence="1">
    <location>
        <begin position="73"/>
        <end position="92"/>
    </location>
</feature>
<evidence type="ECO:0000256" key="1">
    <source>
        <dbReference type="SAM" id="MobiDB-lite"/>
    </source>
</evidence>
<feature type="region of interest" description="Disordered" evidence="1">
    <location>
        <begin position="191"/>
        <end position="221"/>
    </location>
</feature>
<proteinExistence type="predicted"/>
<organism evidence="2 3">
    <name type="scientific">Apiospora kogelbergensis</name>
    <dbReference type="NCBI Taxonomy" id="1337665"/>
    <lineage>
        <taxon>Eukaryota</taxon>
        <taxon>Fungi</taxon>
        <taxon>Dikarya</taxon>
        <taxon>Ascomycota</taxon>
        <taxon>Pezizomycotina</taxon>
        <taxon>Sordariomycetes</taxon>
        <taxon>Xylariomycetidae</taxon>
        <taxon>Amphisphaeriales</taxon>
        <taxon>Apiosporaceae</taxon>
        <taxon>Apiospora</taxon>
    </lineage>
</organism>
<evidence type="ECO:0000313" key="3">
    <source>
        <dbReference type="Proteomes" id="UP001392437"/>
    </source>
</evidence>
<feature type="region of interest" description="Disordered" evidence="1">
    <location>
        <begin position="11"/>
        <end position="55"/>
    </location>
</feature>
<sequence length="254" mass="28777">MLAAMPAPTFSLDFSSPYKPNVSSPLSSSPIRAAVSSSQSSPSAPLSPRDSNRCNLIQSSPIPALKLFKYASRPAKSNPLRQTRENAQESRRKLFLKNVRQRQDDRQWERRGGDQEVLKLEWQLLNRQRRLQKESDIDGFVFEEEIDEDPSVEAAAATTTAGDYSNNSQSDDIDSMMLDAMEQDEDAMLSMYEADARSTQPQQQQQRAPPRPDSPFFLSDDEDYDNIFMDLLFHTQRGNITPHDFPSSSDMDMS</sequence>
<reference evidence="2 3" key="1">
    <citation type="submission" date="2023-01" db="EMBL/GenBank/DDBJ databases">
        <title>Analysis of 21 Apiospora genomes using comparative genomics revels a genus with tremendous synthesis potential of carbohydrate active enzymes and secondary metabolites.</title>
        <authorList>
            <person name="Sorensen T."/>
        </authorList>
    </citation>
    <scope>NUCLEOTIDE SEQUENCE [LARGE SCALE GENOMIC DNA]</scope>
    <source>
        <strain evidence="2 3">CBS 117206</strain>
    </source>
</reference>
<accession>A0AAW0QNQ0</accession>
<dbReference type="AlphaFoldDB" id="A0AAW0QNQ0"/>
<evidence type="ECO:0000313" key="2">
    <source>
        <dbReference type="EMBL" id="KAK8113665.1"/>
    </source>
</evidence>